<dbReference type="GO" id="GO:0016042">
    <property type="term" value="P:lipid catabolic process"/>
    <property type="evidence" value="ECO:0007669"/>
    <property type="project" value="UniProtKB-UniRule"/>
</dbReference>
<name>K0YLN0_9ACTN</name>
<comment type="caution">
    <text evidence="6">The sequence shown here is derived from an EMBL/GenBank/DDBJ whole genome shotgun (WGS) entry which is preliminary data.</text>
</comment>
<evidence type="ECO:0000256" key="3">
    <source>
        <dbReference type="ARBA" id="ARBA00023098"/>
    </source>
</evidence>
<reference evidence="6 7" key="1">
    <citation type="submission" date="2012-08" db="EMBL/GenBank/DDBJ databases">
        <title>The Genome Sequence of Slackia piriformis YIT 12062.</title>
        <authorList>
            <consortium name="The Broad Institute Genome Sequencing Platform"/>
            <person name="Earl A."/>
            <person name="Ward D."/>
            <person name="Feldgarden M."/>
            <person name="Gevers D."/>
            <person name="Morotomi M."/>
            <person name="Walker B."/>
            <person name="Young S.K."/>
            <person name="Zeng Q."/>
            <person name="Gargeya S."/>
            <person name="Fitzgerald M."/>
            <person name="Haas B."/>
            <person name="Abouelleil A."/>
            <person name="Alvarado L."/>
            <person name="Arachchi H.M."/>
            <person name="Berlin A.M."/>
            <person name="Chapman S.B."/>
            <person name="Goldberg J."/>
            <person name="Griggs A."/>
            <person name="Gujja S."/>
            <person name="Hansen M."/>
            <person name="Howarth C."/>
            <person name="Imamovic A."/>
            <person name="Larimer J."/>
            <person name="McCowen C."/>
            <person name="Montmayeur A."/>
            <person name="Murphy C."/>
            <person name="Neiman D."/>
            <person name="Pearson M."/>
            <person name="Priest M."/>
            <person name="Roberts A."/>
            <person name="Saif S."/>
            <person name="Shea T."/>
            <person name="Sisk P."/>
            <person name="Sykes S."/>
            <person name="Wortman J."/>
            <person name="Nusbaum C."/>
            <person name="Birren B."/>
        </authorList>
    </citation>
    <scope>NUCLEOTIDE SEQUENCE [LARGE SCALE GENOMIC DNA]</scope>
    <source>
        <strain evidence="6 7">YIT 12062</strain>
    </source>
</reference>
<feature type="active site" description="Nucleophile" evidence="4">
    <location>
        <position position="60"/>
    </location>
</feature>
<accession>K0YLN0</accession>
<proteinExistence type="predicted"/>
<dbReference type="PATRIC" id="fig|742818.3.peg.932"/>
<dbReference type="eggNOG" id="COG4667">
    <property type="taxonomic scope" value="Bacteria"/>
</dbReference>
<feature type="short sequence motif" description="GXSXG" evidence="4">
    <location>
        <begin position="58"/>
        <end position="62"/>
    </location>
</feature>
<keyword evidence="7" id="KW-1185">Reference proteome</keyword>
<dbReference type="PROSITE" id="PS51635">
    <property type="entry name" value="PNPLA"/>
    <property type="match status" value="1"/>
</dbReference>
<feature type="active site" description="Proton acceptor" evidence="4">
    <location>
        <position position="182"/>
    </location>
</feature>
<protein>
    <recommendedName>
        <fullName evidence="5">PNPLA domain-containing protein</fullName>
    </recommendedName>
</protein>
<comment type="caution">
    <text evidence="4">Lacks conserved residue(s) required for the propagation of feature annotation.</text>
</comment>
<feature type="short sequence motif" description="DGA/G" evidence="4">
    <location>
        <begin position="182"/>
        <end position="184"/>
    </location>
</feature>
<keyword evidence="3 4" id="KW-0443">Lipid metabolism</keyword>
<dbReference type="PANTHER" id="PTHR14226">
    <property type="entry name" value="NEUROPATHY TARGET ESTERASE/SWISS CHEESE D.MELANOGASTER"/>
    <property type="match status" value="1"/>
</dbReference>
<dbReference type="EMBL" id="ADMD01000006">
    <property type="protein sequence ID" value="EJZ84163.1"/>
    <property type="molecule type" value="Genomic_DNA"/>
</dbReference>
<evidence type="ECO:0000256" key="4">
    <source>
        <dbReference type="PROSITE-ProRule" id="PRU01161"/>
    </source>
</evidence>
<dbReference type="PANTHER" id="PTHR14226:SF25">
    <property type="entry name" value="PHOSPHOESTERASE"/>
    <property type="match status" value="1"/>
</dbReference>
<dbReference type="Pfam" id="PF01734">
    <property type="entry name" value="Patatin"/>
    <property type="match status" value="1"/>
</dbReference>
<dbReference type="InterPro" id="IPR037483">
    <property type="entry name" value="YjjU-like"/>
</dbReference>
<organism evidence="6 7">
    <name type="scientific">Slackia piriformis YIT 12062</name>
    <dbReference type="NCBI Taxonomy" id="742818"/>
    <lineage>
        <taxon>Bacteria</taxon>
        <taxon>Bacillati</taxon>
        <taxon>Actinomycetota</taxon>
        <taxon>Coriobacteriia</taxon>
        <taxon>Eggerthellales</taxon>
        <taxon>Eggerthellaceae</taxon>
        <taxon>Slackia</taxon>
    </lineage>
</organism>
<dbReference type="AlphaFoldDB" id="K0YLN0"/>
<sequence>MKQSYYTSPAAQRTPAYEGSPVLDVNLILEGGAMRGQFTAGVLDYFMDNGLWCKNVVGTSAGALNGYNYIAGELGRTCYLNTKYCGDPRYLSMRNFALTGSAIRRDFMFDEIPNRLEPFNFDAFRNSPMRLTTVASNLETGEADYHVMKDAHDERDLLYLQASASMPLVSKIIEVDGKKLLDGGPCDSVPLLHCILDGVGDKHIVVLTQDATYIKSPNKTMPLAHRVYSDYPLFAERMEHRHFEYNRTYRWVRKLHNEGKVFMIQPPEPVTISNMEKDPEKLLALYEQGYAEAARQWSALQAYLEK</sequence>
<dbReference type="InterPro" id="IPR002641">
    <property type="entry name" value="PNPLA_dom"/>
</dbReference>
<dbReference type="RefSeq" id="WP_009139093.1">
    <property type="nucleotide sequence ID" value="NZ_JH815198.1"/>
</dbReference>
<dbReference type="InterPro" id="IPR045943">
    <property type="entry name" value="DUF6363"/>
</dbReference>
<evidence type="ECO:0000259" key="5">
    <source>
        <dbReference type="PROSITE" id="PS51635"/>
    </source>
</evidence>
<dbReference type="InParanoid" id="K0YLN0"/>
<dbReference type="InterPro" id="IPR050301">
    <property type="entry name" value="NTE"/>
</dbReference>
<dbReference type="CDD" id="cd07208">
    <property type="entry name" value="Pat_hypo_Ecoli_yjju_like"/>
    <property type="match status" value="1"/>
</dbReference>
<dbReference type="InterPro" id="IPR016035">
    <property type="entry name" value="Acyl_Trfase/lysoPLipase"/>
</dbReference>
<keyword evidence="2 4" id="KW-0442">Lipid degradation</keyword>
<evidence type="ECO:0000256" key="1">
    <source>
        <dbReference type="ARBA" id="ARBA00022801"/>
    </source>
</evidence>
<dbReference type="OrthoDB" id="9802424at2"/>
<gene>
    <name evidence="6" type="ORF">HMPREF9451_00879</name>
</gene>
<dbReference type="Pfam" id="PF19890">
    <property type="entry name" value="DUF6363"/>
    <property type="match status" value="1"/>
</dbReference>
<dbReference type="GO" id="GO:0016787">
    <property type="term" value="F:hydrolase activity"/>
    <property type="evidence" value="ECO:0007669"/>
    <property type="project" value="UniProtKB-UniRule"/>
</dbReference>
<evidence type="ECO:0000256" key="2">
    <source>
        <dbReference type="ARBA" id="ARBA00022963"/>
    </source>
</evidence>
<dbReference type="Proteomes" id="UP000006069">
    <property type="component" value="Unassembled WGS sequence"/>
</dbReference>
<evidence type="ECO:0000313" key="7">
    <source>
        <dbReference type="Proteomes" id="UP000006069"/>
    </source>
</evidence>
<evidence type="ECO:0000313" key="6">
    <source>
        <dbReference type="EMBL" id="EJZ84163.1"/>
    </source>
</evidence>
<dbReference type="Gene3D" id="3.40.1090.10">
    <property type="entry name" value="Cytosolic phospholipase A2 catalytic domain"/>
    <property type="match status" value="2"/>
</dbReference>
<dbReference type="HOGENOM" id="CLU_048271_1_0_11"/>
<feature type="domain" description="PNPLA" evidence="5">
    <location>
        <begin position="27"/>
        <end position="195"/>
    </location>
</feature>
<keyword evidence="1 4" id="KW-0378">Hydrolase</keyword>
<dbReference type="SUPFAM" id="SSF52151">
    <property type="entry name" value="FabD/lysophospholipase-like"/>
    <property type="match status" value="1"/>
</dbReference>